<dbReference type="SUPFAM" id="SSF51182">
    <property type="entry name" value="RmlC-like cupins"/>
    <property type="match status" value="1"/>
</dbReference>
<evidence type="ECO:0000313" key="6">
    <source>
        <dbReference type="EMBL" id="RJG11566.1"/>
    </source>
</evidence>
<sequence>MDDSSENESALDIVVIPRTRDLGDNFEVRRALPTIERRMVGPFVFFDEMGPHTFAPGRGLDVRPHPHIGLATVTYLFDGEILHRDSLGTVQAIQPGEVNWMTAGRGIVHSERTAPEIRQHESTLSGLQCWVALPKQHEEMAPSFVHIGAGELPVEEGEGVSAKIIAGSFFGRRSPVPTLSDLFYVDVQLQPGASVVVPPEYGEQAVYVVSGSVDLGRDGRFDAGQLLVLKPGKSVTLSGVGAGARVMLLGGEPMDGPRAIIWNFVASSAERLEQAKEDWRLQRFPAIPGETEFIPLPELPGRPVFYP</sequence>
<evidence type="ECO:0000259" key="4">
    <source>
        <dbReference type="Pfam" id="PF02678"/>
    </source>
</evidence>
<gene>
    <name evidence="6" type="ORF">D3872_19005</name>
</gene>
<comment type="similarity">
    <text evidence="1 3">Belongs to the pirin family.</text>
</comment>
<feature type="domain" description="Pirin N-terminal" evidence="4">
    <location>
        <begin position="26"/>
        <end position="131"/>
    </location>
</feature>
<dbReference type="GO" id="GO:0046872">
    <property type="term" value="F:metal ion binding"/>
    <property type="evidence" value="ECO:0007669"/>
    <property type="project" value="UniProtKB-KW"/>
</dbReference>
<feature type="binding site" evidence="2">
    <location>
        <position position="65"/>
    </location>
    <ligand>
        <name>Fe cation</name>
        <dbReference type="ChEBI" id="CHEBI:24875"/>
    </ligand>
</feature>
<dbReference type="EMBL" id="QYUP01000146">
    <property type="protein sequence ID" value="RJG11566.1"/>
    <property type="molecule type" value="Genomic_DNA"/>
</dbReference>
<dbReference type="AlphaFoldDB" id="A0A418XGI0"/>
<dbReference type="Proteomes" id="UP000284006">
    <property type="component" value="Unassembled WGS sequence"/>
</dbReference>
<evidence type="ECO:0000256" key="3">
    <source>
        <dbReference type="RuleBase" id="RU003457"/>
    </source>
</evidence>
<name>A0A418XGI0_9BURK</name>
<keyword evidence="2" id="KW-0408">Iron</keyword>
<evidence type="ECO:0000256" key="2">
    <source>
        <dbReference type="PIRSR" id="PIRSR006232-1"/>
    </source>
</evidence>
<proteinExistence type="inferred from homology"/>
<dbReference type="PANTHER" id="PTHR13903:SF8">
    <property type="entry name" value="PIRIN"/>
    <property type="match status" value="1"/>
</dbReference>
<dbReference type="PANTHER" id="PTHR13903">
    <property type="entry name" value="PIRIN-RELATED"/>
    <property type="match status" value="1"/>
</dbReference>
<dbReference type="RefSeq" id="WP_119812286.1">
    <property type="nucleotide sequence ID" value="NZ_QYUP01000146.1"/>
</dbReference>
<dbReference type="CDD" id="cd02247">
    <property type="entry name" value="cupin_pirin_C"/>
    <property type="match status" value="1"/>
</dbReference>
<organism evidence="6 7">
    <name type="scientific">Massilia cavernae</name>
    <dbReference type="NCBI Taxonomy" id="2320864"/>
    <lineage>
        <taxon>Bacteria</taxon>
        <taxon>Pseudomonadati</taxon>
        <taxon>Pseudomonadota</taxon>
        <taxon>Betaproteobacteria</taxon>
        <taxon>Burkholderiales</taxon>
        <taxon>Oxalobacteraceae</taxon>
        <taxon>Telluria group</taxon>
        <taxon>Massilia</taxon>
    </lineage>
</organism>
<dbReference type="InterPro" id="IPR003829">
    <property type="entry name" value="Pirin_N_dom"/>
</dbReference>
<keyword evidence="7" id="KW-1185">Reference proteome</keyword>
<protein>
    <submittedName>
        <fullName evidence="6">Pirin family protein</fullName>
    </submittedName>
</protein>
<reference evidence="6 7" key="1">
    <citation type="submission" date="2018-09" db="EMBL/GenBank/DDBJ databases">
        <authorList>
            <person name="Zhu H."/>
        </authorList>
    </citation>
    <scope>NUCLEOTIDE SEQUENCE [LARGE SCALE GENOMIC DNA]</scope>
    <source>
        <strain evidence="6 7">K1S02-61</strain>
    </source>
</reference>
<comment type="caution">
    <text evidence="6">The sequence shown here is derived from an EMBL/GenBank/DDBJ whole genome shotgun (WGS) entry which is preliminary data.</text>
</comment>
<dbReference type="InterPro" id="IPR011051">
    <property type="entry name" value="RmlC_Cupin_sf"/>
</dbReference>
<dbReference type="InterPro" id="IPR014710">
    <property type="entry name" value="RmlC-like_jellyroll"/>
</dbReference>
<feature type="binding site" evidence="2">
    <location>
        <position position="109"/>
    </location>
    <ligand>
        <name>Fe cation</name>
        <dbReference type="ChEBI" id="CHEBI:24875"/>
    </ligand>
</feature>
<dbReference type="PIRSF" id="PIRSF006232">
    <property type="entry name" value="Pirin"/>
    <property type="match status" value="1"/>
</dbReference>
<accession>A0A418XGI0</accession>
<evidence type="ECO:0000256" key="1">
    <source>
        <dbReference type="ARBA" id="ARBA00008416"/>
    </source>
</evidence>
<dbReference type="Pfam" id="PF05726">
    <property type="entry name" value="Pirin_C"/>
    <property type="match status" value="1"/>
</dbReference>
<comment type="cofactor">
    <cofactor evidence="2">
        <name>Fe cation</name>
        <dbReference type="ChEBI" id="CHEBI:24875"/>
    </cofactor>
    <text evidence="2">Binds 1 Fe cation per subunit.</text>
</comment>
<keyword evidence="2" id="KW-0479">Metal-binding</keyword>
<evidence type="ECO:0000313" key="7">
    <source>
        <dbReference type="Proteomes" id="UP000284006"/>
    </source>
</evidence>
<dbReference type="Gene3D" id="2.60.120.10">
    <property type="entry name" value="Jelly Rolls"/>
    <property type="match status" value="2"/>
</dbReference>
<feature type="binding site" evidence="2">
    <location>
        <position position="111"/>
    </location>
    <ligand>
        <name>Fe cation</name>
        <dbReference type="ChEBI" id="CHEBI:24875"/>
    </ligand>
</feature>
<dbReference type="Pfam" id="PF02678">
    <property type="entry name" value="Pirin"/>
    <property type="match status" value="1"/>
</dbReference>
<feature type="domain" description="Pirin C-terminal" evidence="5">
    <location>
        <begin position="184"/>
        <end position="284"/>
    </location>
</feature>
<feature type="binding site" evidence="2">
    <location>
        <position position="67"/>
    </location>
    <ligand>
        <name>Fe cation</name>
        <dbReference type="ChEBI" id="CHEBI:24875"/>
    </ligand>
</feature>
<dbReference type="CDD" id="cd02909">
    <property type="entry name" value="cupin_pirin_N"/>
    <property type="match status" value="1"/>
</dbReference>
<dbReference type="InterPro" id="IPR012093">
    <property type="entry name" value="Pirin"/>
</dbReference>
<dbReference type="InterPro" id="IPR008778">
    <property type="entry name" value="Pirin_C_dom"/>
</dbReference>
<evidence type="ECO:0000259" key="5">
    <source>
        <dbReference type="Pfam" id="PF05726"/>
    </source>
</evidence>
<dbReference type="OrthoDB" id="321327at2"/>